<sequence length="440" mass="47224">MFWTRGYLLHRVGQFVFGILMTGLVIVPAYAQGVSLTSLDQALAAGNWQQADSIAVQLDAQAGQGDIMAAYAASVRHAANGQCQEATVLADLVIGTLPFFVPPYLVSYRCHAELGRNDVAAERLTSLQAILPAGPERDLVGQLLRDQESRDRPSFSGYAGVVPSTNVNRQTGASEIDGGLWGVGQIPEEARGQLGVLFQLGGAMTVHLAEGQDWSLSGVLRTDIRYSTADETFEPSLTAELPVNFALAGSARAVVAPYVTVGFENDAHVRTEAGVRNTLSIPVTAQQRLAVNFRAAAVDRPLNPERNGAIIDGAVSLTSTLTPNLNLTTTARAIYNHTDDQTLSTLEATGTARLDAFMDGGLLLGLEGTAGQRFHARPAPFELDNQVDTFVSGRIDASHRGITVGPFMPSIYYEYTNSWSDNVFYTYDSHDVGVTLRASF</sequence>
<protein>
    <recommendedName>
        <fullName evidence="4">DUF560 domain-containing protein</fullName>
    </recommendedName>
</protein>
<keyword evidence="1" id="KW-0812">Transmembrane</keyword>
<gene>
    <name evidence="2" type="ORF">SAMN04487974_1059</name>
</gene>
<accession>A0A1G7VV04</accession>
<dbReference type="AlphaFoldDB" id="A0A1G7VV04"/>
<evidence type="ECO:0000256" key="1">
    <source>
        <dbReference type="SAM" id="Phobius"/>
    </source>
</evidence>
<organism evidence="2 3">
    <name type="scientific">Pelagibacterium luteolum</name>
    <dbReference type="NCBI Taxonomy" id="440168"/>
    <lineage>
        <taxon>Bacteria</taxon>
        <taxon>Pseudomonadati</taxon>
        <taxon>Pseudomonadota</taxon>
        <taxon>Alphaproteobacteria</taxon>
        <taxon>Hyphomicrobiales</taxon>
        <taxon>Devosiaceae</taxon>
        <taxon>Pelagibacterium</taxon>
    </lineage>
</organism>
<reference evidence="2 3" key="1">
    <citation type="submission" date="2016-10" db="EMBL/GenBank/DDBJ databases">
        <authorList>
            <person name="de Groot N.N."/>
        </authorList>
    </citation>
    <scope>NUCLEOTIDE SEQUENCE [LARGE SCALE GENOMIC DNA]</scope>
    <source>
        <strain evidence="2 3">CGMCC 1.10267</strain>
    </source>
</reference>
<dbReference type="Proteomes" id="UP000199495">
    <property type="component" value="Unassembled WGS sequence"/>
</dbReference>
<keyword evidence="1" id="KW-1133">Transmembrane helix</keyword>
<evidence type="ECO:0008006" key="4">
    <source>
        <dbReference type="Google" id="ProtNLM"/>
    </source>
</evidence>
<keyword evidence="1" id="KW-0472">Membrane</keyword>
<evidence type="ECO:0000313" key="2">
    <source>
        <dbReference type="EMBL" id="SDG63517.1"/>
    </source>
</evidence>
<evidence type="ECO:0000313" key="3">
    <source>
        <dbReference type="Proteomes" id="UP000199495"/>
    </source>
</evidence>
<feature type="transmembrane region" description="Helical" evidence="1">
    <location>
        <begin position="12"/>
        <end position="31"/>
    </location>
</feature>
<proteinExistence type="predicted"/>
<dbReference type="EMBL" id="FNCS01000005">
    <property type="protein sequence ID" value="SDG63517.1"/>
    <property type="molecule type" value="Genomic_DNA"/>
</dbReference>
<name>A0A1G7VV04_9HYPH</name>
<keyword evidence="3" id="KW-1185">Reference proteome</keyword>